<evidence type="ECO:0000256" key="1">
    <source>
        <dbReference type="ARBA" id="ARBA00004477"/>
    </source>
</evidence>
<dbReference type="GO" id="GO:0007029">
    <property type="term" value="P:endoplasmic reticulum organization"/>
    <property type="evidence" value="ECO:0007669"/>
    <property type="project" value="InterPro"/>
</dbReference>
<evidence type="ECO:0000256" key="2">
    <source>
        <dbReference type="ARBA" id="ARBA00008462"/>
    </source>
</evidence>
<sequence length="68" mass="7531">MASRAGPRTAGTDGSDFRHRERVAEHFQMRWGNSGGPLSRKAKALRMMLHCAIALPYSQNFTGVRALT</sequence>
<dbReference type="GO" id="GO:0005789">
    <property type="term" value="C:endoplasmic reticulum membrane"/>
    <property type="evidence" value="ECO:0007669"/>
    <property type="project" value="UniProtKB-SubCell"/>
</dbReference>
<keyword evidence="4" id="KW-0256">Endoplasmic reticulum</keyword>
<keyword evidence="6" id="KW-0472">Membrane</keyword>
<comment type="subcellular location">
    <subcellularLocation>
        <location evidence="1">Endoplasmic reticulum membrane</location>
        <topology evidence="1">Multi-pass membrane protein</topology>
    </subcellularLocation>
</comment>
<keyword evidence="8" id="KW-1185">Reference proteome</keyword>
<dbReference type="InterPro" id="IPR009787">
    <property type="entry name" value="Jagunal"/>
</dbReference>
<keyword evidence="3" id="KW-0812">Transmembrane</keyword>
<evidence type="ECO:0000313" key="8">
    <source>
        <dbReference type="Proteomes" id="UP000694545"/>
    </source>
</evidence>
<name>A0A8D2LJ76_VARKO</name>
<keyword evidence="5" id="KW-1133">Transmembrane helix</keyword>
<accession>A0A8D2LJ76</accession>
<dbReference type="Ensembl" id="ENSVKKT00000023337.1">
    <property type="protein sequence ID" value="ENSVKKP00000022773.1"/>
    <property type="gene ID" value="ENSVKKG00000015133.1"/>
</dbReference>
<organism evidence="7 8">
    <name type="scientific">Varanus komodoensis</name>
    <name type="common">Komodo dragon</name>
    <dbReference type="NCBI Taxonomy" id="61221"/>
    <lineage>
        <taxon>Eukaryota</taxon>
        <taxon>Metazoa</taxon>
        <taxon>Chordata</taxon>
        <taxon>Craniata</taxon>
        <taxon>Vertebrata</taxon>
        <taxon>Euteleostomi</taxon>
        <taxon>Lepidosauria</taxon>
        <taxon>Squamata</taxon>
        <taxon>Bifurcata</taxon>
        <taxon>Unidentata</taxon>
        <taxon>Episquamata</taxon>
        <taxon>Toxicofera</taxon>
        <taxon>Anguimorpha</taxon>
        <taxon>Paleoanguimorpha</taxon>
        <taxon>Varanoidea</taxon>
        <taxon>Varanidae</taxon>
        <taxon>Varanus</taxon>
    </lineage>
</organism>
<proteinExistence type="inferred from homology"/>
<evidence type="ECO:0000256" key="5">
    <source>
        <dbReference type="ARBA" id="ARBA00022989"/>
    </source>
</evidence>
<comment type="similarity">
    <text evidence="2">Belongs to the jagunal family.</text>
</comment>
<dbReference type="Proteomes" id="UP000694545">
    <property type="component" value="Unplaced"/>
</dbReference>
<dbReference type="Pfam" id="PF07086">
    <property type="entry name" value="Jagunal"/>
    <property type="match status" value="1"/>
</dbReference>
<evidence type="ECO:0000256" key="6">
    <source>
        <dbReference type="ARBA" id="ARBA00023136"/>
    </source>
</evidence>
<dbReference type="AlphaFoldDB" id="A0A8D2LJ76"/>
<reference evidence="7" key="1">
    <citation type="submission" date="2025-08" db="UniProtKB">
        <authorList>
            <consortium name="Ensembl"/>
        </authorList>
    </citation>
    <scope>IDENTIFICATION</scope>
</reference>
<reference evidence="7" key="2">
    <citation type="submission" date="2025-09" db="UniProtKB">
        <authorList>
            <consortium name="Ensembl"/>
        </authorList>
    </citation>
    <scope>IDENTIFICATION</scope>
</reference>
<evidence type="ECO:0000256" key="3">
    <source>
        <dbReference type="ARBA" id="ARBA00022692"/>
    </source>
</evidence>
<evidence type="ECO:0000256" key="4">
    <source>
        <dbReference type="ARBA" id="ARBA00022824"/>
    </source>
</evidence>
<evidence type="ECO:0000313" key="7">
    <source>
        <dbReference type="Ensembl" id="ENSVKKP00000022773.1"/>
    </source>
</evidence>
<protein>
    <submittedName>
        <fullName evidence="7">Uncharacterized protein</fullName>
    </submittedName>
</protein>